<dbReference type="InParanoid" id="T1FT21"/>
<name>T1FT21_HELRO</name>
<feature type="compositionally biased region" description="Low complexity" evidence="1">
    <location>
        <begin position="211"/>
        <end position="234"/>
    </location>
</feature>
<dbReference type="EMBL" id="KB096411">
    <property type="protein sequence ID" value="ESO04929.1"/>
    <property type="molecule type" value="Genomic_DNA"/>
</dbReference>
<feature type="region of interest" description="Disordered" evidence="1">
    <location>
        <begin position="460"/>
        <end position="486"/>
    </location>
</feature>
<dbReference type="STRING" id="6412.T1FT21"/>
<sequence>MGAGLKEVEKFKTHWSTEKGVSNIPWSQIDGSLNLDELAAGGVLVEESLSQSIASDLLQKRQQKQKPEPPIVSDRPAPLPPMPLNFPPPPPRPPLPLTGIMPPLPGMMVGLHPLPLPPPPLHGLPLQVTPPLPPFGVHLPRPPIVTSSSNDRVGHVATLPHDGASNYGHRTGFNNWKQNSNAAYNDRRMDRGVQRGGQNDGWKFQNDRRNNNWNCNINSSNYNNNNNKSWGENNGQSRGRKNWGRDNSNWEVANDGTLDDGANNDWTDACWTEDVGNDATTAATTADVGGDDGWTETWGGEGEEDGEEQQQGDENYDDSAYIEEAYEEGDGEEEGDDGTAHVQYYDQGPYNRNNRFNNNYNNSYPNNNNNHNRGGGWRGRNFDNRNPRNRTNLPCSNNLNDEYNNSNAGFRRNHFGPRNSASYNKYRQSTWETDYGWSEFFEGDRLVVEKVNNFESVVTEDVNSERQTTDAPPPPPPPPAADSNKFVPIQRNVNQKPRKSRWNQDDGNDCQRTTAETLSQDVISIIAEARANDSLAATNVVAAAATATASNVEAANSDSNIVKCDIPIDPTKDVAIDLLAQRVGELCFPPLSLCGGLFRMLTRKWQRFNHVPSVFTRYVACSNAIFDATGNCIVHIDDLLVLPNGKTLGLRVDITELEYRRDPRHILRRITCVHVRNGGSKK</sequence>
<protein>
    <submittedName>
        <fullName evidence="2 3">Uncharacterized protein</fullName>
    </submittedName>
</protein>
<dbReference type="PANTHER" id="PTHR45691:SF6">
    <property type="entry name" value="PROTEIN DIAPHANOUS"/>
    <property type="match status" value="1"/>
</dbReference>
<dbReference type="InterPro" id="IPR051412">
    <property type="entry name" value="Formin_Homology_Diaphanous_sf"/>
</dbReference>
<dbReference type="CTD" id="20211968"/>
<reference evidence="4" key="1">
    <citation type="submission" date="2012-12" db="EMBL/GenBank/DDBJ databases">
        <authorList>
            <person name="Hellsten U."/>
            <person name="Grimwood J."/>
            <person name="Chapman J.A."/>
            <person name="Shapiro H."/>
            <person name="Aerts A."/>
            <person name="Otillar R.P."/>
            <person name="Terry A.Y."/>
            <person name="Boore J.L."/>
            <person name="Simakov O."/>
            <person name="Marletaz F."/>
            <person name="Cho S.-J."/>
            <person name="Edsinger-Gonzales E."/>
            <person name="Havlak P."/>
            <person name="Kuo D.-H."/>
            <person name="Larsson T."/>
            <person name="Lv J."/>
            <person name="Arendt D."/>
            <person name="Savage R."/>
            <person name="Osoegawa K."/>
            <person name="de Jong P."/>
            <person name="Lindberg D.R."/>
            <person name="Seaver E.C."/>
            <person name="Weisblat D.A."/>
            <person name="Putnam N.H."/>
            <person name="Grigoriev I.V."/>
            <person name="Rokhsar D.S."/>
        </authorList>
    </citation>
    <scope>NUCLEOTIDE SEQUENCE</scope>
</reference>
<dbReference type="PANTHER" id="PTHR45691">
    <property type="entry name" value="PROTEIN DIAPHANOUS"/>
    <property type="match status" value="1"/>
</dbReference>
<dbReference type="Proteomes" id="UP000015101">
    <property type="component" value="Unassembled WGS sequence"/>
</dbReference>
<feature type="region of interest" description="Disordered" evidence="1">
    <location>
        <begin position="55"/>
        <end position="80"/>
    </location>
</feature>
<feature type="region of interest" description="Disordered" evidence="1">
    <location>
        <begin position="192"/>
        <end position="265"/>
    </location>
</feature>
<feature type="compositionally biased region" description="Low complexity" evidence="1">
    <location>
        <begin position="397"/>
        <end position="407"/>
    </location>
</feature>
<evidence type="ECO:0000256" key="1">
    <source>
        <dbReference type="SAM" id="MobiDB-lite"/>
    </source>
</evidence>
<dbReference type="EnsemblMetazoa" id="HelroT191512">
    <property type="protein sequence ID" value="HelroP191512"/>
    <property type="gene ID" value="HelroG191512"/>
</dbReference>
<dbReference type="RefSeq" id="XP_009016862.1">
    <property type="nucleotide sequence ID" value="XM_009018614.1"/>
</dbReference>
<evidence type="ECO:0000313" key="3">
    <source>
        <dbReference type="EnsemblMetazoa" id="HelroP191512"/>
    </source>
</evidence>
<dbReference type="HOGENOM" id="CLU_403493_0_0_1"/>
<dbReference type="GO" id="GO:0030041">
    <property type="term" value="P:actin filament polymerization"/>
    <property type="evidence" value="ECO:0000318"/>
    <property type="project" value="GO_Central"/>
</dbReference>
<proteinExistence type="predicted"/>
<evidence type="ECO:0000313" key="2">
    <source>
        <dbReference type="EMBL" id="ESO04929.1"/>
    </source>
</evidence>
<keyword evidence="4" id="KW-1185">Reference proteome</keyword>
<feature type="region of interest" description="Disordered" evidence="1">
    <location>
        <begin position="354"/>
        <end position="420"/>
    </location>
</feature>
<dbReference type="KEGG" id="hro:HELRODRAFT_191512"/>
<dbReference type="GO" id="GO:0005884">
    <property type="term" value="C:actin filament"/>
    <property type="evidence" value="ECO:0000318"/>
    <property type="project" value="GO_Central"/>
</dbReference>
<feature type="compositionally biased region" description="Low complexity" evidence="1">
    <location>
        <begin position="354"/>
        <end position="372"/>
    </location>
</feature>
<dbReference type="GeneID" id="20211968"/>
<feature type="compositionally biased region" description="Pro residues" evidence="1">
    <location>
        <begin position="471"/>
        <end position="480"/>
    </location>
</feature>
<evidence type="ECO:0000313" key="4">
    <source>
        <dbReference type="Proteomes" id="UP000015101"/>
    </source>
</evidence>
<reference evidence="2 4" key="2">
    <citation type="journal article" date="2013" name="Nature">
        <title>Insights into bilaterian evolution from three spiralian genomes.</title>
        <authorList>
            <person name="Simakov O."/>
            <person name="Marletaz F."/>
            <person name="Cho S.J."/>
            <person name="Edsinger-Gonzales E."/>
            <person name="Havlak P."/>
            <person name="Hellsten U."/>
            <person name="Kuo D.H."/>
            <person name="Larsson T."/>
            <person name="Lv J."/>
            <person name="Arendt D."/>
            <person name="Savage R."/>
            <person name="Osoegawa K."/>
            <person name="de Jong P."/>
            <person name="Grimwood J."/>
            <person name="Chapman J.A."/>
            <person name="Shapiro H."/>
            <person name="Aerts A."/>
            <person name="Otillar R.P."/>
            <person name="Terry A.Y."/>
            <person name="Boore J.L."/>
            <person name="Grigoriev I.V."/>
            <person name="Lindberg D.R."/>
            <person name="Seaver E.C."/>
            <person name="Weisblat D.A."/>
            <person name="Putnam N.H."/>
            <person name="Rokhsar D.S."/>
        </authorList>
    </citation>
    <scope>NUCLEOTIDE SEQUENCE</scope>
</reference>
<gene>
    <name evidence="3" type="primary">20211968</name>
    <name evidence="2" type="ORF">HELRODRAFT_191512</name>
</gene>
<feature type="region of interest" description="Disordered" evidence="1">
    <location>
        <begin position="282"/>
        <end position="315"/>
    </location>
</feature>
<feature type="compositionally biased region" description="Acidic residues" evidence="1">
    <location>
        <begin position="301"/>
        <end position="315"/>
    </location>
</feature>
<dbReference type="EMBL" id="AMQM01003983">
    <property type="status" value="NOT_ANNOTATED_CDS"/>
    <property type="molecule type" value="Genomic_DNA"/>
</dbReference>
<accession>T1FT21</accession>
<reference evidence="3" key="3">
    <citation type="submission" date="2015-06" db="UniProtKB">
        <authorList>
            <consortium name="EnsemblMetazoa"/>
        </authorList>
    </citation>
    <scope>IDENTIFICATION</scope>
</reference>
<organism evidence="3 4">
    <name type="scientific">Helobdella robusta</name>
    <name type="common">Californian leech</name>
    <dbReference type="NCBI Taxonomy" id="6412"/>
    <lineage>
        <taxon>Eukaryota</taxon>
        <taxon>Metazoa</taxon>
        <taxon>Spiralia</taxon>
        <taxon>Lophotrochozoa</taxon>
        <taxon>Annelida</taxon>
        <taxon>Clitellata</taxon>
        <taxon>Hirudinea</taxon>
        <taxon>Rhynchobdellida</taxon>
        <taxon>Glossiphoniidae</taxon>
        <taxon>Helobdella</taxon>
    </lineage>
</organism>
<dbReference type="AlphaFoldDB" id="T1FT21"/>